<dbReference type="PANTHER" id="PTHR32347">
    <property type="entry name" value="EFFLUX SYSTEM COMPONENT YKNX-RELATED"/>
    <property type="match status" value="1"/>
</dbReference>
<evidence type="ECO:0000313" key="6">
    <source>
        <dbReference type="Proteomes" id="UP000002407"/>
    </source>
</evidence>
<evidence type="ECO:0000259" key="4">
    <source>
        <dbReference type="Pfam" id="PF25881"/>
    </source>
</evidence>
<dbReference type="EMBL" id="CP000776">
    <property type="protein sequence ID" value="ABS52470.1"/>
    <property type="molecule type" value="Genomic_DNA"/>
</dbReference>
<dbReference type="HOGENOM" id="CLU_018816_6_3_7"/>
<dbReference type="SUPFAM" id="SSF111369">
    <property type="entry name" value="HlyD-like secretion proteins"/>
    <property type="match status" value="2"/>
</dbReference>
<feature type="coiled-coil region" evidence="3">
    <location>
        <begin position="84"/>
        <end position="141"/>
    </location>
</feature>
<name>A7I0B2_CAMHC</name>
<keyword evidence="6" id="KW-1185">Reference proteome</keyword>
<dbReference type="Pfam" id="PF25881">
    <property type="entry name" value="HH_YBHG"/>
    <property type="match status" value="1"/>
</dbReference>
<dbReference type="RefSeq" id="WP_012108235.1">
    <property type="nucleotide sequence ID" value="NC_009714.1"/>
</dbReference>
<reference evidence="6" key="1">
    <citation type="submission" date="2007-07" db="EMBL/GenBank/DDBJ databases">
        <title>Complete genome sequence of Campylobacter hominis ATCC BAA-381, a commensal isolated from the human gastrointestinal tract.</title>
        <authorList>
            <person name="Fouts D.E."/>
            <person name="Mongodin E.F."/>
            <person name="Puiu D."/>
            <person name="Sebastian Y."/>
            <person name="Miller W.G."/>
            <person name="Mandrell R.E."/>
            <person name="Nelson K.E."/>
        </authorList>
    </citation>
    <scope>NUCLEOTIDE SEQUENCE [LARGE SCALE GENOMIC DNA]</scope>
    <source>
        <strain evidence="6">ATCC BAA-381 / LMG 19568 / NCTC 13146 / CH001A</strain>
    </source>
</reference>
<dbReference type="Gene3D" id="2.40.30.170">
    <property type="match status" value="1"/>
</dbReference>
<proteinExistence type="predicted"/>
<dbReference type="STRING" id="360107.CHAB381_0351"/>
<dbReference type="PANTHER" id="PTHR32347:SF23">
    <property type="entry name" value="BLL5650 PROTEIN"/>
    <property type="match status" value="1"/>
</dbReference>
<feature type="domain" description="YbhG-like alpha-helical hairpin" evidence="4">
    <location>
        <begin position="75"/>
        <end position="204"/>
    </location>
</feature>
<dbReference type="OrthoDB" id="9778236at2"/>
<evidence type="ECO:0000313" key="5">
    <source>
        <dbReference type="EMBL" id="ABS52470.1"/>
    </source>
</evidence>
<comment type="subcellular location">
    <subcellularLocation>
        <location evidence="1">Cell envelope</location>
    </subcellularLocation>
</comment>
<dbReference type="Proteomes" id="UP000002407">
    <property type="component" value="Chromosome"/>
</dbReference>
<organism evidence="5 6">
    <name type="scientific">Campylobacter hominis (strain ATCC BAA-381 / DSM 21671 / CCUG 45161 / LMG 19568 / NCTC 13146 / CH001A)</name>
    <dbReference type="NCBI Taxonomy" id="360107"/>
    <lineage>
        <taxon>Bacteria</taxon>
        <taxon>Pseudomonadati</taxon>
        <taxon>Campylobacterota</taxon>
        <taxon>Epsilonproteobacteria</taxon>
        <taxon>Campylobacterales</taxon>
        <taxon>Campylobacteraceae</taxon>
        <taxon>Campylobacter</taxon>
    </lineage>
</organism>
<sequence>MKNFKTRIIIYAVLLVILLAAFKLYTFYSLNNGEIFYGNIDRQTQALSFEFPGRIKNLLKDEGDFIKKGEALAVLDDEYLQNALVQLDAQIAQNKAILEKLENGYRYEDIDQAKAEAAKSEANLNEAKKTFERQKQLLNTNSTSKQNFDTAKAKFELAVAAASAARSNLSKLENGYEKLDIKAQKSLVELLEAKREKINIDLKNSVIVAPNNGTVLTKFKENGENAGAHEPVYEIAKVDDFWVRAYVDEKNLGLFKVGDKMEIYTDFREKPYAGHISFIATVCEFTPKNVQTIELRTNLVYRFKVNFDEIDDKIKQGVPVHVKKVK</sequence>
<accession>A7I0B2</accession>
<evidence type="ECO:0000256" key="1">
    <source>
        <dbReference type="ARBA" id="ARBA00004196"/>
    </source>
</evidence>
<dbReference type="InterPro" id="IPR059052">
    <property type="entry name" value="HH_YbhG-like"/>
</dbReference>
<evidence type="ECO:0000256" key="2">
    <source>
        <dbReference type="ARBA" id="ARBA00023054"/>
    </source>
</evidence>
<evidence type="ECO:0000256" key="3">
    <source>
        <dbReference type="SAM" id="Coils"/>
    </source>
</evidence>
<dbReference type="Gene3D" id="1.10.287.470">
    <property type="entry name" value="Helix hairpin bin"/>
    <property type="match status" value="1"/>
</dbReference>
<protein>
    <submittedName>
        <fullName evidence="5">Secretion protein HlyD</fullName>
    </submittedName>
</protein>
<dbReference type="Gene3D" id="2.40.50.100">
    <property type="match status" value="1"/>
</dbReference>
<dbReference type="GO" id="GO:0030313">
    <property type="term" value="C:cell envelope"/>
    <property type="evidence" value="ECO:0007669"/>
    <property type="project" value="UniProtKB-SubCell"/>
</dbReference>
<dbReference type="AlphaFoldDB" id="A7I0B2"/>
<dbReference type="KEGG" id="cha:CHAB381_0351"/>
<dbReference type="InterPro" id="IPR050465">
    <property type="entry name" value="UPF0194_transport"/>
</dbReference>
<keyword evidence="2 3" id="KW-0175">Coiled coil</keyword>
<gene>
    <name evidence="5" type="ordered locus">CHAB381_0351</name>
</gene>
<dbReference type="eggNOG" id="COG0845">
    <property type="taxonomic scope" value="Bacteria"/>
</dbReference>